<dbReference type="OrthoDB" id="5347061at2759"/>
<feature type="domain" description="Heterokaryon incompatibility" evidence="1">
    <location>
        <begin position="181"/>
        <end position="337"/>
    </location>
</feature>
<evidence type="ECO:0000259" key="1">
    <source>
        <dbReference type="Pfam" id="PF06985"/>
    </source>
</evidence>
<name>A0A9P9HMS6_FUSSL</name>
<dbReference type="Proteomes" id="UP000736672">
    <property type="component" value="Unassembled WGS sequence"/>
</dbReference>
<dbReference type="InterPro" id="IPR010730">
    <property type="entry name" value="HET"/>
</dbReference>
<evidence type="ECO:0000313" key="3">
    <source>
        <dbReference type="Proteomes" id="UP000736672"/>
    </source>
</evidence>
<reference evidence="2" key="1">
    <citation type="journal article" date="2021" name="Nat. Commun.">
        <title>Genetic determinants of endophytism in the Arabidopsis root mycobiome.</title>
        <authorList>
            <person name="Mesny F."/>
            <person name="Miyauchi S."/>
            <person name="Thiergart T."/>
            <person name="Pickel B."/>
            <person name="Atanasova L."/>
            <person name="Karlsson M."/>
            <person name="Huettel B."/>
            <person name="Barry K.W."/>
            <person name="Haridas S."/>
            <person name="Chen C."/>
            <person name="Bauer D."/>
            <person name="Andreopoulos W."/>
            <person name="Pangilinan J."/>
            <person name="LaButti K."/>
            <person name="Riley R."/>
            <person name="Lipzen A."/>
            <person name="Clum A."/>
            <person name="Drula E."/>
            <person name="Henrissat B."/>
            <person name="Kohler A."/>
            <person name="Grigoriev I.V."/>
            <person name="Martin F.M."/>
            <person name="Hacquard S."/>
        </authorList>
    </citation>
    <scope>NUCLEOTIDE SEQUENCE</scope>
    <source>
        <strain evidence="2">FSSC 5 MPI-SDFR-AT-0091</strain>
    </source>
</reference>
<keyword evidence="3" id="KW-1185">Reference proteome</keyword>
<protein>
    <submittedName>
        <fullName evidence="2">Heterokaryon incompatibility protein-domain-containing protein</fullName>
    </submittedName>
</protein>
<evidence type="ECO:0000313" key="2">
    <source>
        <dbReference type="EMBL" id="KAH7260509.1"/>
    </source>
</evidence>
<sequence>MLCQVCASIDLDEANATISWEEFLRRPRNKRSAFGYRHHASWSALEKAADEGCEMCQAFRSVAIDGVQHEAESHLWLRTEKTRHSVGLKLSNESVASFLSRLGVFTTQEHFMFTGRAVSPQAGLPEVFDMARSWLETCLLHHSGCGRPGTVSLPTRVIDVGPSDGSEEARLHLSNGEIGEWISLSHRWGSQNILTTVQSNLQAHCQQLPWSSLSKTFQDAIKVTRELGFRYLWIDSLCILQDSSDDWVKESAKMGSYYKDATLSIAASHPNSAEKGILAKRESVMFNGTADFATMVPCSSSEGTSNIYIRKHLLSFEDMLDSKHFNPLELRGWVLQETMLAPRTLYFTQEQLIWHCRTCGRVEADRNPMFSASLPLNWTNPKAFISLNGASMPAAVSSEDTDQPPDAHGAWLRIVIDFCGRKLTYADDLFPAISGLAREVHRMTGDTYCAGLWRGDIARGLMWYRQAPVKETPKYLAPSWSWASKASAVDGGMDPYFMIQNTRIVEGTSLEVIDVQLELATSDSFGKLKGGRIRVKGWIWNAYLFDGNSDAQGKASEACMNPAHGKDGTTKGDRVHVNKLDVRDDARGLIYSLDTEESLEEFLKVDGTHSPFLALGVGVLQDASDVARRYDTDMMSGLLLRKSAKVAGAYVRVGIFDGDVEGCRRDPWKMDIVDIV</sequence>
<dbReference type="PANTHER" id="PTHR33112:SF16">
    <property type="entry name" value="HETEROKARYON INCOMPATIBILITY DOMAIN-CONTAINING PROTEIN"/>
    <property type="match status" value="1"/>
</dbReference>
<dbReference type="PANTHER" id="PTHR33112">
    <property type="entry name" value="DOMAIN PROTEIN, PUTATIVE-RELATED"/>
    <property type="match status" value="1"/>
</dbReference>
<dbReference type="AlphaFoldDB" id="A0A9P9HMS6"/>
<comment type="caution">
    <text evidence="2">The sequence shown here is derived from an EMBL/GenBank/DDBJ whole genome shotgun (WGS) entry which is preliminary data.</text>
</comment>
<proteinExistence type="predicted"/>
<gene>
    <name evidence="2" type="ORF">B0J15DRAFT_492686</name>
</gene>
<organism evidence="2 3">
    <name type="scientific">Fusarium solani</name>
    <name type="common">Filamentous fungus</name>
    <dbReference type="NCBI Taxonomy" id="169388"/>
    <lineage>
        <taxon>Eukaryota</taxon>
        <taxon>Fungi</taxon>
        <taxon>Dikarya</taxon>
        <taxon>Ascomycota</taxon>
        <taxon>Pezizomycotina</taxon>
        <taxon>Sordariomycetes</taxon>
        <taxon>Hypocreomycetidae</taxon>
        <taxon>Hypocreales</taxon>
        <taxon>Nectriaceae</taxon>
        <taxon>Fusarium</taxon>
        <taxon>Fusarium solani species complex</taxon>
    </lineage>
</organism>
<dbReference type="Pfam" id="PF06985">
    <property type="entry name" value="HET"/>
    <property type="match status" value="1"/>
</dbReference>
<dbReference type="EMBL" id="JAGTJS010000008">
    <property type="protein sequence ID" value="KAH7260509.1"/>
    <property type="molecule type" value="Genomic_DNA"/>
</dbReference>
<accession>A0A9P9HMS6</accession>